<protein>
    <recommendedName>
        <fullName evidence="5">Glycogen debranching protein</fullName>
    </recommendedName>
</protein>
<dbReference type="SUPFAM" id="SSF48208">
    <property type="entry name" value="Six-hairpin glycosidases"/>
    <property type="match status" value="1"/>
</dbReference>
<dbReference type="OrthoDB" id="9761875at2"/>
<accession>A0A0U5AH59</accession>
<dbReference type="InterPro" id="IPR032790">
    <property type="entry name" value="GDE_C"/>
</dbReference>
<feature type="domain" description="Glycogen debranching enzyme C-terminal" evidence="1">
    <location>
        <begin position="286"/>
        <end position="633"/>
    </location>
</feature>
<proteinExistence type="predicted"/>
<dbReference type="KEGG" id="cthi:THC_0891"/>
<dbReference type="AlphaFoldDB" id="A0A0U5AH59"/>
<dbReference type="PANTHER" id="PTHR10569">
    <property type="entry name" value="GLYCOGEN DEBRANCHING ENZYME"/>
    <property type="match status" value="1"/>
</dbReference>
<name>A0A0U5AH59_9BACT</name>
<feature type="domain" description="Glycogen debranching enzyme bacterial and archaeal type N-terminal" evidence="2">
    <location>
        <begin position="13"/>
        <end position="229"/>
    </location>
</feature>
<reference evidence="3 4" key="1">
    <citation type="journal article" date="2016" name="Int. J. Syst. Evol. Microbiol.">
        <title>Caldimicrobium thiodismutans sp. nov., a sulfur-disproportionating bacterium isolated from a hot spring, and emended description of the genus Caldimicrobium.</title>
        <authorList>
            <person name="Kojima H."/>
            <person name="Umezawa K."/>
            <person name="Fukui M."/>
        </authorList>
    </citation>
    <scope>NUCLEOTIDE SEQUENCE [LARGE SCALE GENOMIC DNA]</scope>
    <source>
        <strain evidence="3 4">TF1</strain>
    </source>
</reference>
<dbReference type="Pfam" id="PF06202">
    <property type="entry name" value="GDE_C"/>
    <property type="match status" value="1"/>
</dbReference>
<evidence type="ECO:0000313" key="3">
    <source>
        <dbReference type="EMBL" id="BAU23276.1"/>
    </source>
</evidence>
<dbReference type="Pfam" id="PF12439">
    <property type="entry name" value="GDE_N"/>
    <property type="match status" value="1"/>
</dbReference>
<organism evidence="3 4">
    <name type="scientific">Caldimicrobium thiodismutans</name>
    <dbReference type="NCBI Taxonomy" id="1653476"/>
    <lineage>
        <taxon>Bacteria</taxon>
        <taxon>Pseudomonadati</taxon>
        <taxon>Thermodesulfobacteriota</taxon>
        <taxon>Thermodesulfobacteria</taxon>
        <taxon>Thermodesulfobacteriales</taxon>
        <taxon>Thermodesulfobacteriaceae</taxon>
        <taxon>Caldimicrobium</taxon>
    </lineage>
</organism>
<dbReference type="GO" id="GO:0004135">
    <property type="term" value="F:amylo-alpha-1,6-glucosidase activity"/>
    <property type="evidence" value="ECO:0007669"/>
    <property type="project" value="InterPro"/>
</dbReference>
<dbReference type="InterPro" id="IPR012341">
    <property type="entry name" value="6hp_glycosidase-like_sf"/>
</dbReference>
<evidence type="ECO:0000259" key="2">
    <source>
        <dbReference type="Pfam" id="PF12439"/>
    </source>
</evidence>
<gene>
    <name evidence="3" type="ORF">THC_0891</name>
</gene>
<reference evidence="4" key="2">
    <citation type="journal article" date="2016" name="Int. J. Syst. Evol. Microbiol.">
        <title>Caldimicrobium thiodismutans sp. nov., a sulfur-disproportionating bacterium isolated from a hot spring.</title>
        <authorList>
            <person name="Kojima H."/>
            <person name="Umezawa K."/>
            <person name="Fukui M."/>
        </authorList>
    </citation>
    <scope>NUCLEOTIDE SEQUENCE [LARGE SCALE GENOMIC DNA]</scope>
    <source>
        <strain evidence="4">TF1</strain>
    </source>
</reference>
<dbReference type="EMBL" id="AP014945">
    <property type="protein sequence ID" value="BAU23276.1"/>
    <property type="molecule type" value="Genomic_DNA"/>
</dbReference>
<evidence type="ECO:0000259" key="1">
    <source>
        <dbReference type="Pfam" id="PF06202"/>
    </source>
</evidence>
<keyword evidence="4" id="KW-1185">Reference proteome</keyword>
<dbReference type="InterPro" id="IPR008928">
    <property type="entry name" value="6-hairpin_glycosidase_sf"/>
</dbReference>
<evidence type="ECO:0000313" key="4">
    <source>
        <dbReference type="Proteomes" id="UP000068196"/>
    </source>
</evidence>
<dbReference type="InterPro" id="IPR010401">
    <property type="entry name" value="AGL/Gdb1"/>
</dbReference>
<dbReference type="PATRIC" id="fig|1653476.3.peg.925"/>
<dbReference type="RefSeq" id="WP_068513904.1">
    <property type="nucleotide sequence ID" value="NZ_AP014945.1"/>
</dbReference>
<sequence length="648" mass="75218">MLSHLYTQFTPYEWLLTNRKGGYALGTAFLANLRKYHGLLIAGKEKGYRAHLLSSLEEKISFPSGLTYLLDTNFYPDNIFPQGYTHIKEFFFKPYPVFYYSCPKTNEIFLQKSLRMAEDKNALLLSYHNISSYPFKLFLRPKLTFRNHHHLTSAQAWKDYIVETSSQEAFISRDDLALFLYLNQGNLFQDSLFYYRVYYPLEELRGYASLEDLFSPLLIEVELLPGESLELLFSDQSLPHPEEEIKKIKGRYAPALSLSSKKKAFKQEDFADLLKGMVRDFLIEGDVIAGYPWFYCWGRDTFIGLPALFYLEEGQSFCIEIFENYAQRRQKGLIPNVIGSQEETNYNSLDGTLWFLLRIFEFLEFFKGKVSSAGKKRLLLSVEETLECFLTDTGLPFYVDEEDGLLEIPETTNLALTWMDVVIDGRPLTPRYGKPIEISFLWHNVLTFAKSYLKKSFLKKYKIEGLLERHSSSLQKYFGKEAIADRLFRGEPVFETRPNFVIALSLPVTPVVQETLKLAEKIAREELLTPFGLRTLSPKHPGFKRKYFGNQYQRDLSYHNGSVWVWLLYPYCKLLGKILTLRDYKEALKKLLHPFRDLILSGKVGSLPELYDGDSPFYPKGAPAQFWSVSAILLLEMERQEKRGGLKL</sequence>
<dbReference type="PANTHER" id="PTHR10569:SF2">
    <property type="entry name" value="GLYCOGEN DEBRANCHING ENZYME"/>
    <property type="match status" value="1"/>
</dbReference>
<dbReference type="GO" id="GO:0004134">
    <property type="term" value="F:4-alpha-glucanotransferase activity"/>
    <property type="evidence" value="ECO:0007669"/>
    <property type="project" value="InterPro"/>
</dbReference>
<dbReference type="InterPro" id="IPR024742">
    <property type="entry name" value="Glycogen_debranch_N"/>
</dbReference>
<dbReference type="Proteomes" id="UP000068196">
    <property type="component" value="Chromosome"/>
</dbReference>
<evidence type="ECO:0008006" key="5">
    <source>
        <dbReference type="Google" id="ProtNLM"/>
    </source>
</evidence>
<dbReference type="GO" id="GO:0005980">
    <property type="term" value="P:glycogen catabolic process"/>
    <property type="evidence" value="ECO:0007669"/>
    <property type="project" value="InterPro"/>
</dbReference>
<dbReference type="STRING" id="1653476.THC_0891"/>
<dbReference type="Gene3D" id="1.50.10.10">
    <property type="match status" value="1"/>
</dbReference>